<gene>
    <name evidence="1" type="ORF">KYI77_21325</name>
</gene>
<dbReference type="RefSeq" id="WP_165881049.1">
    <property type="nucleotide sequence ID" value="NZ_JAAOIA010000064.1"/>
</dbReference>
<proteinExistence type="predicted"/>
<accession>A0AAE3CXU1</accession>
<protein>
    <submittedName>
        <fullName evidence="1">Uncharacterized protein</fullName>
    </submittedName>
</protein>
<dbReference type="EMBL" id="JAHWLI010000134">
    <property type="protein sequence ID" value="MBW3118978.1"/>
    <property type="molecule type" value="Genomic_DNA"/>
</dbReference>
<evidence type="ECO:0000313" key="2">
    <source>
        <dbReference type="Proteomes" id="UP001155882"/>
    </source>
</evidence>
<name>A0AAE3CXU1_PRORE</name>
<reference evidence="1" key="1">
    <citation type="submission" date="2021-07" db="EMBL/GenBank/DDBJ databases">
        <authorList>
            <person name="Stanton E."/>
        </authorList>
    </citation>
    <scope>NUCLEOTIDE SEQUENCE</scope>
    <source>
        <strain evidence="1">2021EL-01139</strain>
    </source>
</reference>
<comment type="caution">
    <text evidence="1">The sequence shown here is derived from an EMBL/GenBank/DDBJ whole genome shotgun (WGS) entry which is preliminary data.</text>
</comment>
<evidence type="ECO:0000313" key="1">
    <source>
        <dbReference type="EMBL" id="MBW3118978.1"/>
    </source>
</evidence>
<sequence>MFTDITAAIEEARYLKSQFKFDYAVVQKSGCEMKIETNHRAELYPQLGVMFSTKSERNHTVLPEVR</sequence>
<organism evidence="1 2">
    <name type="scientific">Providencia rettgeri</name>
    <dbReference type="NCBI Taxonomy" id="587"/>
    <lineage>
        <taxon>Bacteria</taxon>
        <taxon>Pseudomonadati</taxon>
        <taxon>Pseudomonadota</taxon>
        <taxon>Gammaproteobacteria</taxon>
        <taxon>Enterobacterales</taxon>
        <taxon>Morganellaceae</taxon>
        <taxon>Providencia</taxon>
    </lineage>
</organism>
<dbReference type="AlphaFoldDB" id="A0AAE3CXU1"/>
<dbReference type="Proteomes" id="UP001155882">
    <property type="component" value="Unassembled WGS sequence"/>
</dbReference>